<feature type="region of interest" description="Disordered" evidence="3">
    <location>
        <begin position="25"/>
        <end position="58"/>
    </location>
</feature>
<evidence type="ECO:0000313" key="6">
    <source>
        <dbReference type="WBParaSite" id="MhA1_Contig252.frz3.gene12"/>
    </source>
</evidence>
<dbReference type="InterPro" id="IPR012677">
    <property type="entry name" value="Nucleotide-bd_a/b_plait_sf"/>
</dbReference>
<dbReference type="PANTHER" id="PTHR47640">
    <property type="entry name" value="TRNA SELENOCYSTEINE 1-ASSOCIATED PROTEIN 1-RELATED-RELATED"/>
    <property type="match status" value="1"/>
</dbReference>
<dbReference type="InterPro" id="IPR035979">
    <property type="entry name" value="RBD_domain_sf"/>
</dbReference>
<dbReference type="PANTHER" id="PTHR47640:SF5">
    <property type="entry name" value="RRM DOMAIN-CONTAINING PROTEIN"/>
    <property type="match status" value="1"/>
</dbReference>
<evidence type="ECO:0000259" key="4">
    <source>
        <dbReference type="PROSITE" id="PS50102"/>
    </source>
</evidence>
<dbReference type="Proteomes" id="UP000095281">
    <property type="component" value="Unplaced"/>
</dbReference>
<feature type="domain" description="RRM" evidence="4">
    <location>
        <begin position="404"/>
        <end position="476"/>
    </location>
</feature>
<dbReference type="Pfam" id="PF00076">
    <property type="entry name" value="RRM_1"/>
    <property type="match status" value="3"/>
</dbReference>
<dbReference type="InterPro" id="IPR000504">
    <property type="entry name" value="RRM_dom"/>
</dbReference>
<feature type="domain" description="RRM" evidence="4">
    <location>
        <begin position="294"/>
        <end position="372"/>
    </location>
</feature>
<name>A0A1I8BIT4_MELHA</name>
<dbReference type="SUPFAM" id="SSF54928">
    <property type="entry name" value="RNA-binding domain, RBD"/>
    <property type="match status" value="3"/>
</dbReference>
<protein>
    <submittedName>
        <fullName evidence="6">RRM domain-containing protein</fullName>
    </submittedName>
</protein>
<feature type="domain" description="RRM" evidence="4">
    <location>
        <begin position="215"/>
        <end position="281"/>
    </location>
</feature>
<sequence>MRLRALFLPNGMVVLAVDGNHNFRGLNNDGGGGGGEDEGGGRRPRPQPNEEVPNLPSSNFIFGASSSTHHPPIHDEHHDMPLDGLVINWKLNGERLIDFLSLNMEMAPNGSLLLHNFSILQSGFYACEAANFVAKTLALFVGPPITRSSDSQIANNFVNCFTISVYVLWFLYSTYGYGAYGYGEDYSVGAYNPRYHYAAAQSAGFDLRTDDGLPKTIYVGNLDLSVTEEFIATLFGQIGPTTSDPYAFVEFTDHTTAAQALQAMNKRMLLDKEMKVNWAIQPGTQQKVDTSKHFHIFVGDLSPEIDNKALKDAFAPFGEVSDAKVIRDPATLMSKGYGFCSFPKRDEAERAIEQMNGQWLGRRTIRTNWATRKPGMPGMPGGVPFEYNKPTVDEIMAQTSPDNTSVYIGGVPPGASETEIRDAFKRFGNIVDIRHFKPQGYAFVKFDTKVAAGRSIAEMNNGEFLGQTIRMNWGKVEGAVPKVPGIFNPATAGVNASAVAAVNTAQMQQYWQYYQQYQQQNPQWASYFQGGQK</sequence>
<dbReference type="PROSITE" id="PS50102">
    <property type="entry name" value="RRM"/>
    <property type="match status" value="3"/>
</dbReference>
<dbReference type="SUPFAM" id="SSF48726">
    <property type="entry name" value="Immunoglobulin"/>
    <property type="match status" value="1"/>
</dbReference>
<keyword evidence="5" id="KW-1185">Reference proteome</keyword>
<proteinExistence type="predicted"/>
<dbReference type="Gene3D" id="3.30.70.330">
    <property type="match status" value="3"/>
</dbReference>
<dbReference type="InterPro" id="IPR036179">
    <property type="entry name" value="Ig-like_dom_sf"/>
</dbReference>
<keyword evidence="1 2" id="KW-0694">RNA-binding</keyword>
<dbReference type="SMART" id="SM00360">
    <property type="entry name" value="RRM"/>
    <property type="match status" value="3"/>
</dbReference>
<dbReference type="FunFam" id="3.30.70.330:FF:000419">
    <property type="entry name" value="CLUMA_CG006354, isoform A"/>
    <property type="match status" value="1"/>
</dbReference>
<evidence type="ECO:0000256" key="3">
    <source>
        <dbReference type="SAM" id="MobiDB-lite"/>
    </source>
</evidence>
<dbReference type="GO" id="GO:0003729">
    <property type="term" value="F:mRNA binding"/>
    <property type="evidence" value="ECO:0007669"/>
    <property type="project" value="InterPro"/>
</dbReference>
<evidence type="ECO:0000313" key="5">
    <source>
        <dbReference type="Proteomes" id="UP000095281"/>
    </source>
</evidence>
<dbReference type="InterPro" id="IPR050825">
    <property type="entry name" value="RBM42_RBP45_47-like"/>
</dbReference>
<reference evidence="6" key="1">
    <citation type="submission" date="2016-11" db="UniProtKB">
        <authorList>
            <consortium name="WormBaseParasite"/>
        </authorList>
    </citation>
    <scope>IDENTIFICATION</scope>
</reference>
<evidence type="ECO:0000256" key="2">
    <source>
        <dbReference type="PROSITE-ProRule" id="PRU00176"/>
    </source>
</evidence>
<dbReference type="AlphaFoldDB" id="A0A1I8BIT4"/>
<dbReference type="CDD" id="cd12353">
    <property type="entry name" value="RRM2_TIA1_like"/>
    <property type="match status" value="1"/>
</dbReference>
<dbReference type="OMA" id="MDAQQTY"/>
<organism evidence="5 6">
    <name type="scientific">Meloidogyne hapla</name>
    <name type="common">Root-knot nematode worm</name>
    <dbReference type="NCBI Taxonomy" id="6305"/>
    <lineage>
        <taxon>Eukaryota</taxon>
        <taxon>Metazoa</taxon>
        <taxon>Ecdysozoa</taxon>
        <taxon>Nematoda</taxon>
        <taxon>Chromadorea</taxon>
        <taxon>Rhabditida</taxon>
        <taxon>Tylenchina</taxon>
        <taxon>Tylenchomorpha</taxon>
        <taxon>Tylenchoidea</taxon>
        <taxon>Meloidogynidae</taxon>
        <taxon>Meloidogyninae</taxon>
        <taxon>Meloidogyne</taxon>
    </lineage>
</organism>
<dbReference type="WBParaSite" id="MhA1_Contig252.frz3.gene12">
    <property type="protein sequence ID" value="MhA1_Contig252.frz3.gene12"/>
    <property type="gene ID" value="MhA1_Contig252.frz3.gene12"/>
</dbReference>
<evidence type="ECO:0000256" key="1">
    <source>
        <dbReference type="ARBA" id="ARBA00022884"/>
    </source>
</evidence>
<accession>A0A1I8BIT4</accession>